<dbReference type="PANTHER" id="PTHR36503:SF1">
    <property type="entry name" value="BLR2520 PROTEIN"/>
    <property type="match status" value="1"/>
</dbReference>
<dbReference type="SUPFAM" id="SSF54593">
    <property type="entry name" value="Glyoxalase/Bleomycin resistance protein/Dihydroxybiphenyl dioxygenase"/>
    <property type="match status" value="1"/>
</dbReference>
<sequence>MAPRVSFVTLGVASVAVSRAFYERLGWTASGASQEGVAFFQLGPVVLALFGRQDLADDAQVANTPAGFSGISLAQNFASPGEVDLAYEAALSAGATPLKPPGPVFWGGHTAYFADPDGFAWELAHNPFFPLDDTGAVILPP</sequence>
<accession>A0AA41YRU5</accession>
<dbReference type="Pfam" id="PF00903">
    <property type="entry name" value="Glyoxalase"/>
    <property type="match status" value="1"/>
</dbReference>
<dbReference type="PROSITE" id="PS51819">
    <property type="entry name" value="VOC"/>
    <property type="match status" value="1"/>
</dbReference>
<keyword evidence="3" id="KW-1185">Reference proteome</keyword>
<dbReference type="InterPro" id="IPR029068">
    <property type="entry name" value="Glyas_Bleomycin-R_OHBP_Dase"/>
</dbReference>
<dbReference type="AlphaFoldDB" id="A0AA41YRU5"/>
<comment type="caution">
    <text evidence="2">The sequence shown here is derived from an EMBL/GenBank/DDBJ whole genome shotgun (WGS) entry which is preliminary data.</text>
</comment>
<evidence type="ECO:0000313" key="3">
    <source>
        <dbReference type="Proteomes" id="UP001165667"/>
    </source>
</evidence>
<dbReference type="InterPro" id="IPR004360">
    <property type="entry name" value="Glyas_Fos-R_dOase_dom"/>
</dbReference>
<evidence type="ECO:0000313" key="2">
    <source>
        <dbReference type="EMBL" id="MCW6507409.1"/>
    </source>
</evidence>
<protein>
    <submittedName>
        <fullName evidence="2">VOC family protein</fullName>
    </submittedName>
</protein>
<organism evidence="2 3">
    <name type="scientific">Lichenifustis flavocetrariae</name>
    <dbReference type="NCBI Taxonomy" id="2949735"/>
    <lineage>
        <taxon>Bacteria</taxon>
        <taxon>Pseudomonadati</taxon>
        <taxon>Pseudomonadota</taxon>
        <taxon>Alphaproteobacteria</taxon>
        <taxon>Hyphomicrobiales</taxon>
        <taxon>Lichenihabitantaceae</taxon>
        <taxon>Lichenifustis</taxon>
    </lineage>
</organism>
<dbReference type="EMBL" id="JAMOIM010000002">
    <property type="protein sequence ID" value="MCW6507409.1"/>
    <property type="molecule type" value="Genomic_DNA"/>
</dbReference>
<proteinExistence type="predicted"/>
<gene>
    <name evidence="2" type="ORF">M8523_05165</name>
</gene>
<dbReference type="Gene3D" id="3.10.180.10">
    <property type="entry name" value="2,3-Dihydroxybiphenyl 1,2-Dioxygenase, domain 1"/>
    <property type="match status" value="1"/>
</dbReference>
<evidence type="ECO:0000259" key="1">
    <source>
        <dbReference type="PROSITE" id="PS51819"/>
    </source>
</evidence>
<dbReference type="PANTHER" id="PTHR36503">
    <property type="entry name" value="BLR2520 PROTEIN"/>
    <property type="match status" value="1"/>
</dbReference>
<reference evidence="2" key="1">
    <citation type="submission" date="2022-05" db="EMBL/GenBank/DDBJ databases">
        <authorList>
            <person name="Pankratov T."/>
        </authorList>
    </citation>
    <scope>NUCLEOTIDE SEQUENCE</scope>
    <source>
        <strain evidence="2">BP6-180914</strain>
    </source>
</reference>
<name>A0AA41YRU5_9HYPH</name>
<dbReference type="Proteomes" id="UP001165667">
    <property type="component" value="Unassembled WGS sequence"/>
</dbReference>
<dbReference type="InterPro" id="IPR037523">
    <property type="entry name" value="VOC_core"/>
</dbReference>
<feature type="domain" description="VOC" evidence="1">
    <location>
        <begin position="4"/>
        <end position="126"/>
    </location>
</feature>